<comment type="subcellular location">
    <subcellularLocation>
        <location evidence="1">Membrane</location>
        <topology evidence="1">Multi-pass membrane protein</topology>
    </subcellularLocation>
</comment>
<keyword evidence="4 5" id="KW-0472">Membrane</keyword>
<dbReference type="GO" id="GO:0005230">
    <property type="term" value="F:extracellular ligand-gated monoatomic ion channel activity"/>
    <property type="evidence" value="ECO:0007669"/>
    <property type="project" value="InterPro"/>
</dbReference>
<evidence type="ECO:0000256" key="4">
    <source>
        <dbReference type="ARBA" id="ARBA00023136"/>
    </source>
</evidence>
<evidence type="ECO:0000256" key="5">
    <source>
        <dbReference type="SAM" id="Phobius"/>
    </source>
</evidence>
<dbReference type="Gene3D" id="1.20.58.390">
    <property type="entry name" value="Neurotransmitter-gated ion-channel transmembrane domain"/>
    <property type="match status" value="1"/>
</dbReference>
<evidence type="ECO:0000259" key="7">
    <source>
        <dbReference type="Pfam" id="PF02931"/>
    </source>
</evidence>
<dbReference type="InterPro" id="IPR006201">
    <property type="entry name" value="Neur_channel"/>
</dbReference>
<dbReference type="InterPro" id="IPR036734">
    <property type="entry name" value="Neur_chan_lig-bd_sf"/>
</dbReference>
<dbReference type="Pfam" id="PF02931">
    <property type="entry name" value="Neur_chan_LBD"/>
    <property type="match status" value="1"/>
</dbReference>
<dbReference type="CDD" id="cd18989">
    <property type="entry name" value="LGIC_ECD_cation"/>
    <property type="match status" value="1"/>
</dbReference>
<proteinExistence type="evidence at transcript level"/>
<keyword evidence="3 5" id="KW-1133">Transmembrane helix</keyword>
<feature type="domain" description="Neurotransmitter-gated ion-channel ligand-binding" evidence="7">
    <location>
        <begin position="37"/>
        <end position="243"/>
    </location>
</feature>
<dbReference type="AlphaFoldDB" id="A0AAU6PBN0"/>
<organism evidence="8">
    <name type="scientific">Protohermes xanthodes</name>
    <dbReference type="NCBI Taxonomy" id="1452977"/>
    <lineage>
        <taxon>Eukaryota</taxon>
        <taxon>Metazoa</taxon>
        <taxon>Ecdysozoa</taxon>
        <taxon>Arthropoda</taxon>
        <taxon>Hexapoda</taxon>
        <taxon>Insecta</taxon>
        <taxon>Pterygota</taxon>
        <taxon>Neoptera</taxon>
        <taxon>Endopterygota</taxon>
        <taxon>Megaloptera</taxon>
        <taxon>Corydalidae</taxon>
        <taxon>Corydalinae</taxon>
        <taxon>Protohermes</taxon>
    </lineage>
</organism>
<dbReference type="PRINTS" id="PR00252">
    <property type="entry name" value="NRIONCHANNEL"/>
</dbReference>
<dbReference type="GO" id="GO:0004888">
    <property type="term" value="F:transmembrane signaling receptor activity"/>
    <property type="evidence" value="ECO:0007669"/>
    <property type="project" value="InterPro"/>
</dbReference>
<dbReference type="Gene3D" id="2.70.170.10">
    <property type="entry name" value="Neurotransmitter-gated ion-channel ligand-binding domain"/>
    <property type="match status" value="1"/>
</dbReference>
<keyword evidence="6" id="KW-0732">Signal</keyword>
<feature type="chain" id="PRO_5043492837" evidence="6">
    <location>
        <begin position="21"/>
        <end position="426"/>
    </location>
</feature>
<evidence type="ECO:0000313" key="8">
    <source>
        <dbReference type="EMBL" id="WXH59958.1"/>
    </source>
</evidence>
<keyword evidence="8" id="KW-0675">Receptor</keyword>
<evidence type="ECO:0000256" key="3">
    <source>
        <dbReference type="ARBA" id="ARBA00022989"/>
    </source>
</evidence>
<dbReference type="GO" id="GO:0016020">
    <property type="term" value="C:membrane"/>
    <property type="evidence" value="ECO:0007669"/>
    <property type="project" value="UniProtKB-SubCell"/>
</dbReference>
<evidence type="ECO:0000256" key="2">
    <source>
        <dbReference type="ARBA" id="ARBA00022692"/>
    </source>
</evidence>
<feature type="transmembrane region" description="Helical" evidence="5">
    <location>
        <begin position="252"/>
        <end position="270"/>
    </location>
</feature>
<accession>A0AAU6PBN0</accession>
<dbReference type="FunFam" id="2.70.170.10:FF:000028">
    <property type="entry name" value="AcetylCholine Receptor"/>
    <property type="match status" value="1"/>
</dbReference>
<dbReference type="SUPFAM" id="SSF63712">
    <property type="entry name" value="Nicotinic receptor ligand binding domain-like"/>
    <property type="match status" value="1"/>
</dbReference>
<dbReference type="InterPro" id="IPR006202">
    <property type="entry name" value="Neur_chan_lig-bd"/>
</dbReference>
<evidence type="ECO:0000256" key="1">
    <source>
        <dbReference type="ARBA" id="ARBA00004141"/>
    </source>
</evidence>
<feature type="transmembrane region" description="Helical" evidence="5">
    <location>
        <begin position="277"/>
        <end position="298"/>
    </location>
</feature>
<sequence length="426" mass="47860">MFSTKYFVICILFLIPVALADDDDDCPSKGGVQETLKKLKNDILCNYDRSFRPVLDSKTTVVVTIAIMFKFFEFTDLSNQMQINYWLVLKWNDEYLNWKPADYNGIPNFHIDTDSIWIPDISIYNSADMSSSRTSMSGFSCMLRATGNITCVIPIRHDALCKSNVKQWPFDTQKCTVRVGSWIYSGEEVGFRLVKPSVSLGDYTPNREWELISANASINPGVIICCPNRTYPHIDYKFNIVRHATAITTTTIIPAAIFAVITLAAMFASWDSQERYFFCGLNLVLHLLILENLVWILPPNGLECPIILTYFKDSLLMAAFGILEGLFLRYISTSSLTTSNWLTAFINMMVNCRPGQILLLSKLDPKAVAAATGTNTEEGGDLVVNVPTPGCSKEWLILVNFIDRICFIGYILAYIIMGALIIPKPS</sequence>
<keyword evidence="2 5" id="KW-0812">Transmembrane</keyword>
<feature type="transmembrane region" description="Helical" evidence="5">
    <location>
        <begin position="401"/>
        <end position="422"/>
    </location>
</feature>
<dbReference type="SUPFAM" id="SSF90112">
    <property type="entry name" value="Neurotransmitter-gated ion-channel transmembrane pore"/>
    <property type="match status" value="1"/>
</dbReference>
<name>A0AAU6PBN0_9NEOP</name>
<dbReference type="EMBL" id="PP239124">
    <property type="protein sequence ID" value="WXH59958.1"/>
    <property type="molecule type" value="mRNA"/>
</dbReference>
<feature type="signal peptide" evidence="6">
    <location>
        <begin position="1"/>
        <end position="20"/>
    </location>
</feature>
<reference evidence="8" key="2">
    <citation type="submission" date="2024-01" db="EMBL/GenBank/DDBJ databases">
        <authorList>
            <person name="Huang X."/>
        </authorList>
    </citation>
    <scope>NUCLEOTIDE SEQUENCE</scope>
</reference>
<dbReference type="InterPro" id="IPR036719">
    <property type="entry name" value="Neuro-gated_channel_TM_sf"/>
</dbReference>
<dbReference type="InterPro" id="IPR038050">
    <property type="entry name" value="Neuro_actylchol_rec"/>
</dbReference>
<evidence type="ECO:0000256" key="6">
    <source>
        <dbReference type="SAM" id="SignalP"/>
    </source>
</evidence>
<dbReference type="PANTHER" id="PTHR18945">
    <property type="entry name" value="NEUROTRANSMITTER GATED ION CHANNEL"/>
    <property type="match status" value="1"/>
</dbReference>
<feature type="transmembrane region" description="Helical" evidence="5">
    <location>
        <begin position="310"/>
        <end position="331"/>
    </location>
</feature>
<reference evidence="8" key="1">
    <citation type="journal article" date="2024" name="Pestic. Biochem. Physiol.">
        <title>De novo transcriptome analysis of Protohermes xanthodes Navas (Megaloptera: Corydalidae) reveling the effects of sublethal chlorpyrifos on the expression of cholinergic neuronal genes.</title>
        <authorList>
            <person name="Yang J."/>
            <person name="Wen X."/>
            <person name="Zou J."/>
            <person name="Huang X."/>
            <person name="Wu T."/>
            <person name="Huang X."/>
        </authorList>
    </citation>
    <scope>NUCLEOTIDE SEQUENCE</scope>
</reference>
<protein>
    <submittedName>
        <fullName evidence="8">Nicotinic acetylcholine receptor alpha9</fullName>
    </submittedName>
</protein>